<dbReference type="Pfam" id="PF13715">
    <property type="entry name" value="CarbopepD_reg_2"/>
    <property type="match status" value="1"/>
</dbReference>
<comment type="caution">
    <text evidence="2">The sequence shown here is derived from an EMBL/GenBank/DDBJ whole genome shotgun (WGS) entry which is preliminary data.</text>
</comment>
<accession>A0ABW5KPY3</accession>
<dbReference type="InterPro" id="IPR008969">
    <property type="entry name" value="CarboxyPept-like_regulatory"/>
</dbReference>
<feature type="signal peptide" evidence="1">
    <location>
        <begin position="1"/>
        <end position="25"/>
    </location>
</feature>
<keyword evidence="1" id="KW-0732">Signal</keyword>
<feature type="chain" id="PRO_5047148482" evidence="1">
    <location>
        <begin position="26"/>
        <end position="422"/>
    </location>
</feature>
<dbReference type="EMBL" id="JBHULS010000001">
    <property type="protein sequence ID" value="MFD2550353.1"/>
    <property type="molecule type" value="Genomic_DNA"/>
</dbReference>
<protein>
    <submittedName>
        <fullName evidence="2">Carboxypeptidase-like regulatory domain-containing protein</fullName>
    </submittedName>
</protein>
<name>A0ABW5KPY3_9FLAO</name>
<dbReference type="RefSeq" id="WP_376891091.1">
    <property type="nucleotide sequence ID" value="NZ_JBHULS010000001.1"/>
</dbReference>
<dbReference type="Proteomes" id="UP001597472">
    <property type="component" value="Unassembled WGS sequence"/>
</dbReference>
<organism evidence="2 3">
    <name type="scientific">Bizionia sediminis</name>
    <dbReference type="NCBI Taxonomy" id="1737064"/>
    <lineage>
        <taxon>Bacteria</taxon>
        <taxon>Pseudomonadati</taxon>
        <taxon>Bacteroidota</taxon>
        <taxon>Flavobacteriia</taxon>
        <taxon>Flavobacteriales</taxon>
        <taxon>Flavobacteriaceae</taxon>
        <taxon>Bizionia</taxon>
    </lineage>
</organism>
<dbReference type="SUPFAM" id="SSF49464">
    <property type="entry name" value="Carboxypeptidase regulatory domain-like"/>
    <property type="match status" value="1"/>
</dbReference>
<evidence type="ECO:0000256" key="1">
    <source>
        <dbReference type="SAM" id="SignalP"/>
    </source>
</evidence>
<reference evidence="3" key="1">
    <citation type="journal article" date="2019" name="Int. J. Syst. Evol. Microbiol.">
        <title>The Global Catalogue of Microorganisms (GCM) 10K type strain sequencing project: providing services to taxonomists for standard genome sequencing and annotation.</title>
        <authorList>
            <consortium name="The Broad Institute Genomics Platform"/>
            <consortium name="The Broad Institute Genome Sequencing Center for Infectious Disease"/>
            <person name="Wu L."/>
            <person name="Ma J."/>
        </authorList>
    </citation>
    <scope>NUCLEOTIDE SEQUENCE [LARGE SCALE GENOMIC DNA]</scope>
    <source>
        <strain evidence="3">KCTC 42587</strain>
    </source>
</reference>
<dbReference type="Gene3D" id="2.60.40.1120">
    <property type="entry name" value="Carboxypeptidase-like, regulatory domain"/>
    <property type="match status" value="1"/>
</dbReference>
<keyword evidence="3" id="KW-1185">Reference proteome</keyword>
<proteinExistence type="predicted"/>
<evidence type="ECO:0000313" key="3">
    <source>
        <dbReference type="Proteomes" id="UP001597472"/>
    </source>
</evidence>
<sequence length="422" mass="48016">MKTRSLLTQLALFVAFYAPISLVKAQVTPQTTLEITGKVVDINTNQPLLFADIVVSGSNVATISNNDGYFTLKLASNLSSETLQISYLGYADAYLPVSEAVTTKTIALTPVATPLDEVTISRPQSAETLVKLMLKNRTTNYVDNALEMTGFYRETIKKRRKNASLSEAVVTIYKEPNSNNKRDAVALLKSRKSTNYARLDTIAMKLQGGPFNNLFIDFMKYPQFMFGNGNIDKYTFEFDKTTVINNQVMYVVNFKQKNTYTTPLYYGTLYIDAKNYALTSARFSLNLTNKEQASALFVKRKPNRVKVHPTTANYRVDYRNSNGKWHYSYSNILLSFKVNWKGRLFNSVYTLNSEMAITNWLETDQKYSKPENKQTILKPNTILIDETSGFMDVDFWGIYNIIEPEKSIETAIEKIRKQLDNS</sequence>
<evidence type="ECO:0000313" key="2">
    <source>
        <dbReference type="EMBL" id="MFD2550353.1"/>
    </source>
</evidence>
<gene>
    <name evidence="2" type="ORF">ACFSQP_00865</name>
</gene>